<comment type="caution">
    <text evidence="1">The sequence shown here is derived from an EMBL/GenBank/DDBJ whole genome shotgun (WGS) entry which is preliminary data.</text>
</comment>
<organism evidence="1 2">
    <name type="scientific">Streptomyces solincola</name>
    <dbReference type="NCBI Taxonomy" id="2100817"/>
    <lineage>
        <taxon>Bacteria</taxon>
        <taxon>Bacillati</taxon>
        <taxon>Actinomycetota</taxon>
        <taxon>Actinomycetes</taxon>
        <taxon>Kitasatosporales</taxon>
        <taxon>Streptomycetaceae</taxon>
        <taxon>Streptomyces</taxon>
    </lineage>
</organism>
<proteinExistence type="predicted"/>
<evidence type="ECO:0000313" key="1">
    <source>
        <dbReference type="EMBL" id="PRH80653.1"/>
    </source>
</evidence>
<evidence type="ECO:0008006" key="3">
    <source>
        <dbReference type="Google" id="ProtNLM"/>
    </source>
</evidence>
<protein>
    <recommendedName>
        <fullName evidence="3">Peptidase C58 YopT-type domain-containing protein</fullName>
    </recommendedName>
</protein>
<reference evidence="1 2" key="1">
    <citation type="submission" date="2018-03" db="EMBL/GenBank/DDBJ databases">
        <title>Novel Streptomyces sp. from soil.</title>
        <authorList>
            <person name="Tan G.Y.A."/>
            <person name="Lee Z.Y."/>
        </authorList>
    </citation>
    <scope>NUCLEOTIDE SEQUENCE [LARGE SCALE GENOMIC DNA]</scope>
    <source>
        <strain evidence="1 2">ST5x</strain>
    </source>
</reference>
<sequence length="144" mass="16118">MSVRLPKGLPGMCYLTAYSALRTLGGYATVPLVPLGATRMEYEDIATQEGRTARLGRPVIADSSIQQIAKRLSREKRGTMYEIRAWDESGGHAALAYRDPRSGDVVFADPENVFHSDAAHMTRFWSEMGYSHFAAWRFGTMARR</sequence>
<keyword evidence="2" id="KW-1185">Reference proteome</keyword>
<accession>A0A2S9Q212</accession>
<gene>
    <name evidence="1" type="ORF">C6N75_02985</name>
</gene>
<dbReference type="AlphaFoldDB" id="A0A2S9Q212"/>
<dbReference type="Proteomes" id="UP000239322">
    <property type="component" value="Unassembled WGS sequence"/>
</dbReference>
<name>A0A2S9Q212_9ACTN</name>
<evidence type="ECO:0000313" key="2">
    <source>
        <dbReference type="Proteomes" id="UP000239322"/>
    </source>
</evidence>
<dbReference type="EMBL" id="PVLV01000040">
    <property type="protein sequence ID" value="PRH80653.1"/>
    <property type="molecule type" value="Genomic_DNA"/>
</dbReference>